<evidence type="ECO:0008006" key="3">
    <source>
        <dbReference type="Google" id="ProtNLM"/>
    </source>
</evidence>
<protein>
    <recommendedName>
        <fullName evidence="3">Ribosomally synthesized peptide with SipW-like signal peptide</fullName>
    </recommendedName>
</protein>
<dbReference type="RefSeq" id="WP_345449624.1">
    <property type="nucleotide sequence ID" value="NZ_BAABKK010000015.1"/>
</dbReference>
<dbReference type="Proteomes" id="UP001500200">
    <property type="component" value="Unassembled WGS sequence"/>
</dbReference>
<name>A0ABP9SEX9_9MICC</name>
<evidence type="ECO:0000313" key="2">
    <source>
        <dbReference type="Proteomes" id="UP001500200"/>
    </source>
</evidence>
<comment type="caution">
    <text evidence="1">The sequence shown here is derived from an EMBL/GenBank/DDBJ whole genome shotgun (WGS) entry which is preliminary data.</text>
</comment>
<gene>
    <name evidence="1" type="ORF">GCM10023346_24060</name>
</gene>
<evidence type="ECO:0000313" key="1">
    <source>
        <dbReference type="EMBL" id="GAA5195081.1"/>
    </source>
</evidence>
<reference evidence="2" key="1">
    <citation type="journal article" date="2019" name="Int. J. Syst. Evol. Microbiol.">
        <title>The Global Catalogue of Microorganisms (GCM) 10K type strain sequencing project: providing services to taxonomists for standard genome sequencing and annotation.</title>
        <authorList>
            <consortium name="The Broad Institute Genomics Platform"/>
            <consortium name="The Broad Institute Genome Sequencing Center for Infectious Disease"/>
            <person name="Wu L."/>
            <person name="Ma J."/>
        </authorList>
    </citation>
    <scope>NUCLEOTIDE SEQUENCE [LARGE SCALE GENOMIC DNA]</scope>
    <source>
        <strain evidence="2">JCM 18514</strain>
    </source>
</reference>
<accession>A0ABP9SEX9</accession>
<organism evidence="1 2">
    <name type="scientific">Arthrobacter gyeryongensis</name>
    <dbReference type="NCBI Taxonomy" id="1650592"/>
    <lineage>
        <taxon>Bacteria</taxon>
        <taxon>Bacillati</taxon>
        <taxon>Actinomycetota</taxon>
        <taxon>Actinomycetes</taxon>
        <taxon>Micrococcales</taxon>
        <taxon>Micrococcaceae</taxon>
        <taxon>Arthrobacter</taxon>
    </lineage>
</organism>
<sequence length="169" mass="16608">MTSNGWLKISGGRRGTAAFLAGALTLALGTGTAYAYWTTNGSGSGSAAAGDMQTVTVDALVPGDTPASALIPGGTADVVLRVTNPNPYPVQVYSVTGNGSVTADTAHPACTITGVTFAGSLVPLSPAVSIAPNSTALVTLPGAASMDATSQSACQGATFHLPVTLAVRK</sequence>
<keyword evidence="2" id="KW-1185">Reference proteome</keyword>
<proteinExistence type="predicted"/>
<dbReference type="EMBL" id="BAABKK010000015">
    <property type="protein sequence ID" value="GAA5195081.1"/>
    <property type="molecule type" value="Genomic_DNA"/>
</dbReference>